<dbReference type="PANTHER" id="PTHR21645:SF2">
    <property type="entry name" value="GLYCOSYLTRANSFERASE FAMILY 92 PROTEIN F59C6.8"/>
    <property type="match status" value="1"/>
</dbReference>
<keyword evidence="3 8" id="KW-0328">Glycosyltransferase</keyword>
<evidence type="ECO:0000256" key="4">
    <source>
        <dbReference type="ARBA" id="ARBA00022679"/>
    </source>
</evidence>
<comment type="similarity">
    <text evidence="2 8">Belongs to the glycosyltransferase 92 family.</text>
</comment>
<evidence type="ECO:0000256" key="6">
    <source>
        <dbReference type="ARBA" id="ARBA00022989"/>
    </source>
</evidence>
<organism evidence="9 10">
    <name type="scientific">Necator americanus</name>
    <name type="common">Human hookworm</name>
    <dbReference type="NCBI Taxonomy" id="51031"/>
    <lineage>
        <taxon>Eukaryota</taxon>
        <taxon>Metazoa</taxon>
        <taxon>Ecdysozoa</taxon>
        <taxon>Nematoda</taxon>
        <taxon>Chromadorea</taxon>
        <taxon>Rhabditida</taxon>
        <taxon>Rhabditina</taxon>
        <taxon>Rhabditomorpha</taxon>
        <taxon>Strongyloidea</taxon>
        <taxon>Ancylostomatidae</taxon>
        <taxon>Bunostominae</taxon>
        <taxon>Necator</taxon>
    </lineage>
</organism>
<evidence type="ECO:0000256" key="1">
    <source>
        <dbReference type="ARBA" id="ARBA00004167"/>
    </source>
</evidence>
<dbReference type="EMBL" id="JAVFWL010000001">
    <property type="protein sequence ID" value="KAK6729137.1"/>
    <property type="molecule type" value="Genomic_DNA"/>
</dbReference>
<sequence>MNADWRPAGNLMNSVEKRFMYIRMWNSTSVYTLLKAPRYRRLCCVACSSSLLLSLFAAVIAISYFDRQHNNIIHEYVARHDDVAILSATYYPTSKSFENNTVVFLLNAHQVLHLKHSELQGVSRNSSGSTRTTFRIYPVVQQLPFYCKWVPFIAVGQVSQGMTSLQLGTNEIGMKVPVRLPYTEKHDVVACFSPLFLNERWQLLLLTAEVYSHYGAAMHFYVRSMITDLFSILTRYPNARVNPWPGVQLGSKRANSHSFDPNLELEFRNQAAAMTDCLLLYKESAKFIIFPDTDDIIIPRLGRTYFEEFQKVFRMYPDAAAIAYNMSQSGISSTTAPSTYSPVDILKSIQFRGETRWGKIVVKPERADSAWIHRSYGIREGYEQVSLPIEVNSALHLRFWNFINHTQVSDAPLPTYDPLLMSVGNAPLFNSSDLTEIQNSFASNMRSVPGTYERLPEVSIYYPLIEQCYNRIFYNGEQHSKCKGPELCDLPQFPGVRCMNVKSEYETFDGYDRIFLHRLVDVHFEPSDLGCTM</sequence>
<evidence type="ECO:0000313" key="9">
    <source>
        <dbReference type="EMBL" id="KAK6729137.1"/>
    </source>
</evidence>
<keyword evidence="6" id="KW-1133">Transmembrane helix</keyword>
<accession>A0ABR1BRV1</accession>
<dbReference type="EC" id="2.4.1.-" evidence="8"/>
<dbReference type="Proteomes" id="UP001303046">
    <property type="component" value="Unassembled WGS sequence"/>
</dbReference>
<comment type="caution">
    <text evidence="9">The sequence shown here is derived from an EMBL/GenBank/DDBJ whole genome shotgun (WGS) entry which is preliminary data.</text>
</comment>
<comment type="subcellular location">
    <subcellularLocation>
        <location evidence="1">Membrane</location>
        <topology evidence="1">Single-pass membrane protein</topology>
    </subcellularLocation>
</comment>
<keyword evidence="4 8" id="KW-0808">Transferase</keyword>
<evidence type="ECO:0000256" key="8">
    <source>
        <dbReference type="RuleBase" id="RU366017"/>
    </source>
</evidence>
<evidence type="ECO:0000313" key="10">
    <source>
        <dbReference type="Proteomes" id="UP001303046"/>
    </source>
</evidence>
<evidence type="ECO:0000256" key="3">
    <source>
        <dbReference type="ARBA" id="ARBA00022676"/>
    </source>
</evidence>
<evidence type="ECO:0000256" key="2">
    <source>
        <dbReference type="ARBA" id="ARBA00007647"/>
    </source>
</evidence>
<gene>
    <name evidence="9" type="primary">Necator_chrI.g2408</name>
    <name evidence="9" type="ORF">RB195_006280</name>
</gene>
<protein>
    <recommendedName>
        <fullName evidence="8">Glycosyltransferase family 92 protein</fullName>
        <ecNumber evidence="8">2.4.1.-</ecNumber>
    </recommendedName>
</protein>
<evidence type="ECO:0000256" key="5">
    <source>
        <dbReference type="ARBA" id="ARBA00022692"/>
    </source>
</evidence>
<name>A0ABR1BRV1_NECAM</name>
<reference evidence="9 10" key="1">
    <citation type="submission" date="2023-08" db="EMBL/GenBank/DDBJ databases">
        <title>A Necator americanus chromosomal reference genome.</title>
        <authorList>
            <person name="Ilik V."/>
            <person name="Petrzelkova K.J."/>
            <person name="Pardy F."/>
            <person name="Fuh T."/>
            <person name="Niatou-Singa F.S."/>
            <person name="Gouil Q."/>
            <person name="Baker L."/>
            <person name="Ritchie M.E."/>
            <person name="Jex A.R."/>
            <person name="Gazzola D."/>
            <person name="Li H."/>
            <person name="Toshio Fujiwara R."/>
            <person name="Zhan B."/>
            <person name="Aroian R.V."/>
            <person name="Pafco B."/>
            <person name="Schwarz E.M."/>
        </authorList>
    </citation>
    <scope>NUCLEOTIDE SEQUENCE [LARGE SCALE GENOMIC DNA]</scope>
    <source>
        <strain evidence="9 10">Aroian</strain>
        <tissue evidence="9">Whole animal</tissue>
    </source>
</reference>
<keyword evidence="5" id="KW-0812">Transmembrane</keyword>
<keyword evidence="10" id="KW-1185">Reference proteome</keyword>
<evidence type="ECO:0000256" key="7">
    <source>
        <dbReference type="ARBA" id="ARBA00023136"/>
    </source>
</evidence>
<dbReference type="InterPro" id="IPR052012">
    <property type="entry name" value="GTase_92"/>
</dbReference>
<dbReference type="PANTHER" id="PTHR21645">
    <property type="entry name" value="GLYCOSYLTRANSFERASE FAMILY 92 PROTEIN"/>
    <property type="match status" value="1"/>
</dbReference>
<keyword evidence="7" id="KW-0472">Membrane</keyword>
<proteinExistence type="inferred from homology"/>
<dbReference type="Pfam" id="PF01697">
    <property type="entry name" value="Glyco_transf_92"/>
    <property type="match status" value="1"/>
</dbReference>
<dbReference type="InterPro" id="IPR008166">
    <property type="entry name" value="Glyco_transf_92"/>
</dbReference>